<evidence type="ECO:0000313" key="6">
    <source>
        <dbReference type="Proteomes" id="UP000297975"/>
    </source>
</evidence>
<dbReference type="Gene3D" id="3.30.565.30">
    <property type="entry name" value="Sporulation initiation phosphotransferase B (SpoOB), C-terminal domain"/>
    <property type="match status" value="1"/>
</dbReference>
<evidence type="ECO:0000256" key="1">
    <source>
        <dbReference type="ARBA" id="ARBA00022553"/>
    </source>
</evidence>
<name>A0A4Y8IST4_9BACI</name>
<dbReference type="EMBL" id="SOPW01000001">
    <property type="protein sequence ID" value="TFB24924.1"/>
    <property type="molecule type" value="Genomic_DNA"/>
</dbReference>
<feature type="domain" description="SpoOB alpha-helical" evidence="4">
    <location>
        <begin position="14"/>
        <end position="61"/>
    </location>
</feature>
<organism evidence="5 6">
    <name type="scientific">Filobacillus milosensis</name>
    <dbReference type="NCBI Taxonomy" id="94137"/>
    <lineage>
        <taxon>Bacteria</taxon>
        <taxon>Bacillati</taxon>
        <taxon>Bacillota</taxon>
        <taxon>Bacilli</taxon>
        <taxon>Bacillales</taxon>
        <taxon>Bacillaceae</taxon>
        <taxon>Filobacillus</taxon>
    </lineage>
</organism>
<comment type="caution">
    <text evidence="5">The sequence shown here is derived from an EMBL/GenBank/DDBJ whole genome shotgun (WGS) entry which is preliminary data.</text>
</comment>
<protein>
    <recommendedName>
        <fullName evidence="4">SpoOB alpha-helical domain-containing protein</fullName>
    </recommendedName>
</protein>
<dbReference type="Gene3D" id="1.10.287.130">
    <property type="match status" value="1"/>
</dbReference>
<accession>A0A4Y8IST4</accession>
<dbReference type="InterPro" id="IPR039506">
    <property type="entry name" value="SPOB_a"/>
</dbReference>
<evidence type="ECO:0000259" key="4">
    <source>
        <dbReference type="Pfam" id="PF14689"/>
    </source>
</evidence>
<dbReference type="InterPro" id="IPR037100">
    <property type="entry name" value="Spo0B_C_sf"/>
</dbReference>
<keyword evidence="3" id="KW-0418">Kinase</keyword>
<dbReference type="Pfam" id="PF14689">
    <property type="entry name" value="SPOB_a"/>
    <property type="match status" value="1"/>
</dbReference>
<sequence length="179" mass="21271">MINKKGRVRALSVNVEDVLDLLRLYRHDLMNDLQLVQGYGSMKKHDVSMEKLNQLITKLGEDRLLQTLDAPQLVYWLFHLKLNSRETKLEFDIEHNDQSLQPYDEIILNDGKHLIQTFEKELGSLSDLHIRIEIKYEDDWYIKYRIKGNEQIKDIVLNTDSKLMIENNEEETSFVFSYK</sequence>
<dbReference type="InterPro" id="IPR016120">
    <property type="entry name" value="Sig_transdc_His_kin_SpoOB"/>
</dbReference>
<evidence type="ECO:0000256" key="3">
    <source>
        <dbReference type="ARBA" id="ARBA00022777"/>
    </source>
</evidence>
<keyword evidence="2" id="KW-0808">Transferase</keyword>
<reference evidence="5 6" key="1">
    <citation type="submission" date="2019-03" db="EMBL/GenBank/DDBJ databases">
        <authorList>
            <person name="He R.-H."/>
        </authorList>
    </citation>
    <scope>NUCLEOTIDE SEQUENCE [LARGE SCALE GENOMIC DNA]</scope>
    <source>
        <strain evidence="6">SH 714</strain>
    </source>
</reference>
<evidence type="ECO:0000256" key="2">
    <source>
        <dbReference type="ARBA" id="ARBA00022679"/>
    </source>
</evidence>
<gene>
    <name evidence="5" type="ORF">E3U55_00605</name>
</gene>
<evidence type="ECO:0000313" key="5">
    <source>
        <dbReference type="EMBL" id="TFB24924.1"/>
    </source>
</evidence>
<keyword evidence="6" id="KW-1185">Reference proteome</keyword>
<keyword evidence="1" id="KW-0597">Phosphoprotein</keyword>
<proteinExistence type="predicted"/>
<dbReference type="GO" id="GO:0000155">
    <property type="term" value="F:phosphorelay sensor kinase activity"/>
    <property type="evidence" value="ECO:0007669"/>
    <property type="project" value="InterPro"/>
</dbReference>
<dbReference type="OrthoDB" id="2375606at2"/>
<dbReference type="SUPFAM" id="SSF55890">
    <property type="entry name" value="Sporulation response regulatory protein Spo0B"/>
    <property type="match status" value="1"/>
</dbReference>
<dbReference type="AlphaFoldDB" id="A0A4Y8IST4"/>
<dbReference type="Proteomes" id="UP000297975">
    <property type="component" value="Unassembled WGS sequence"/>
</dbReference>